<sequence length="122" mass="13761">MLKTIRKHHISFKNAFNGIRLAFTSQPNFRVHLSFSFLAIVLGVILRISYMEMVLLIFTIVFGLTVEMVNTSIEAMTDLITKEWKVEAKIAKDIAAGMMLLTAIGAVFVAILIFIPYLIQII</sequence>
<keyword evidence="12 19" id="KW-0472">Membrane</keyword>
<dbReference type="CDD" id="cd14265">
    <property type="entry name" value="UDPK_IM_like"/>
    <property type="match status" value="1"/>
</dbReference>
<keyword evidence="3" id="KW-1003">Cell membrane</keyword>
<evidence type="ECO:0000256" key="6">
    <source>
        <dbReference type="ARBA" id="ARBA00022692"/>
    </source>
</evidence>
<evidence type="ECO:0000256" key="12">
    <source>
        <dbReference type="ARBA" id="ARBA00023136"/>
    </source>
</evidence>
<keyword evidence="6 19" id="KW-0812">Transmembrane</keyword>
<dbReference type="PANTHER" id="PTHR34299">
    <property type="entry name" value="DIACYLGLYCEROL KINASE"/>
    <property type="match status" value="1"/>
</dbReference>
<evidence type="ECO:0000256" key="14">
    <source>
        <dbReference type="ARBA" id="ARBA00023264"/>
    </source>
</evidence>
<dbReference type="InterPro" id="IPR036945">
    <property type="entry name" value="DAGK_sf"/>
</dbReference>
<evidence type="ECO:0000256" key="3">
    <source>
        <dbReference type="ARBA" id="ARBA00022475"/>
    </source>
</evidence>
<dbReference type="Pfam" id="PF01219">
    <property type="entry name" value="DAGK_prokar"/>
    <property type="match status" value="1"/>
</dbReference>
<dbReference type="GO" id="GO:0005524">
    <property type="term" value="F:ATP binding"/>
    <property type="evidence" value="ECO:0007669"/>
    <property type="project" value="UniProtKB-KW"/>
</dbReference>
<evidence type="ECO:0000256" key="8">
    <source>
        <dbReference type="ARBA" id="ARBA00022777"/>
    </source>
</evidence>
<keyword evidence="10 19" id="KW-1133">Transmembrane helix</keyword>
<keyword evidence="8" id="KW-0418">Kinase</keyword>
<keyword evidence="11" id="KW-0443">Lipid metabolism</keyword>
<evidence type="ECO:0000256" key="13">
    <source>
        <dbReference type="ARBA" id="ARBA00023209"/>
    </source>
</evidence>
<reference evidence="20 21" key="1">
    <citation type="journal article" date="2016" name="Nat. Commun.">
        <title>Thousands of microbial genomes shed light on interconnected biogeochemical processes in an aquifer system.</title>
        <authorList>
            <person name="Anantharaman K."/>
            <person name="Brown C.T."/>
            <person name="Hug L.A."/>
            <person name="Sharon I."/>
            <person name="Castelle C.J."/>
            <person name="Probst A.J."/>
            <person name="Thomas B.C."/>
            <person name="Singh A."/>
            <person name="Wilkins M.J."/>
            <person name="Karaoz U."/>
            <person name="Brodie E.L."/>
            <person name="Williams K.H."/>
            <person name="Hubbard S.S."/>
            <person name="Banfield J.F."/>
        </authorList>
    </citation>
    <scope>NUCLEOTIDE SEQUENCE [LARGE SCALE GENOMIC DNA]</scope>
</reference>
<keyword evidence="4" id="KW-0444">Lipid biosynthesis</keyword>
<gene>
    <name evidence="20" type="ORF">A2Y99_01165</name>
</gene>
<name>A0A1F5YGK5_9BACT</name>
<comment type="caution">
    <text evidence="20">The sequence shown here is derived from an EMBL/GenBank/DDBJ whole genome shotgun (WGS) entry which is preliminary data.</text>
</comment>
<dbReference type="Gene3D" id="1.10.287.3610">
    <property type="match status" value="1"/>
</dbReference>
<feature type="transmembrane region" description="Helical" evidence="19">
    <location>
        <begin position="29"/>
        <end position="48"/>
    </location>
</feature>
<evidence type="ECO:0000256" key="5">
    <source>
        <dbReference type="ARBA" id="ARBA00022679"/>
    </source>
</evidence>
<evidence type="ECO:0000256" key="9">
    <source>
        <dbReference type="ARBA" id="ARBA00022840"/>
    </source>
</evidence>
<comment type="subcellular location">
    <subcellularLocation>
        <location evidence="1">Cell membrane</location>
        <topology evidence="1">Multi-pass membrane protein</topology>
    </subcellularLocation>
</comment>
<evidence type="ECO:0008006" key="22">
    <source>
        <dbReference type="Google" id="ProtNLM"/>
    </source>
</evidence>
<keyword evidence="7 17" id="KW-0547">Nucleotide-binding</keyword>
<dbReference type="EMBL" id="MFIY01000061">
    <property type="protein sequence ID" value="OGF99279.1"/>
    <property type="molecule type" value="Genomic_DNA"/>
</dbReference>
<evidence type="ECO:0000256" key="4">
    <source>
        <dbReference type="ARBA" id="ARBA00022516"/>
    </source>
</evidence>
<keyword evidence="18" id="KW-0479">Metal-binding</keyword>
<dbReference type="GO" id="GO:0005886">
    <property type="term" value="C:plasma membrane"/>
    <property type="evidence" value="ECO:0007669"/>
    <property type="project" value="UniProtKB-SubCell"/>
</dbReference>
<comment type="cofactor">
    <cofactor evidence="18">
        <name>Mg(2+)</name>
        <dbReference type="ChEBI" id="CHEBI:18420"/>
    </cofactor>
    <text evidence="18">Mn(2+), Zn(2+), Cd(2+) and Co(2+) support activity to lesser extents.</text>
</comment>
<feature type="transmembrane region" description="Helical" evidence="19">
    <location>
        <begin position="94"/>
        <end position="119"/>
    </location>
</feature>
<feature type="binding site" evidence="17">
    <location>
        <position position="74"/>
    </location>
    <ligand>
        <name>ATP</name>
        <dbReference type="ChEBI" id="CHEBI:30616"/>
    </ligand>
</feature>
<evidence type="ECO:0000256" key="15">
    <source>
        <dbReference type="PIRSR" id="PIRSR600829-1"/>
    </source>
</evidence>
<dbReference type="GO" id="GO:0008654">
    <property type="term" value="P:phospholipid biosynthetic process"/>
    <property type="evidence" value="ECO:0007669"/>
    <property type="project" value="UniProtKB-KW"/>
</dbReference>
<dbReference type="GO" id="GO:0046872">
    <property type="term" value="F:metal ion binding"/>
    <property type="evidence" value="ECO:0007669"/>
    <property type="project" value="UniProtKB-KW"/>
</dbReference>
<evidence type="ECO:0000256" key="2">
    <source>
        <dbReference type="ARBA" id="ARBA00005967"/>
    </source>
</evidence>
<evidence type="ECO:0000256" key="18">
    <source>
        <dbReference type="PIRSR" id="PIRSR600829-4"/>
    </source>
</evidence>
<feature type="binding site" evidence="17">
    <location>
        <begin position="92"/>
        <end position="93"/>
    </location>
    <ligand>
        <name>ATP</name>
        <dbReference type="ChEBI" id="CHEBI:30616"/>
    </ligand>
</feature>
<evidence type="ECO:0000256" key="10">
    <source>
        <dbReference type="ARBA" id="ARBA00022989"/>
    </source>
</evidence>
<evidence type="ECO:0000256" key="19">
    <source>
        <dbReference type="SAM" id="Phobius"/>
    </source>
</evidence>
<dbReference type="Proteomes" id="UP000178230">
    <property type="component" value="Unassembled WGS sequence"/>
</dbReference>
<keyword evidence="14" id="KW-1208">Phospholipid metabolism</keyword>
<evidence type="ECO:0000256" key="16">
    <source>
        <dbReference type="PIRSR" id="PIRSR600829-2"/>
    </source>
</evidence>
<evidence type="ECO:0000256" key="11">
    <source>
        <dbReference type="ARBA" id="ARBA00023098"/>
    </source>
</evidence>
<evidence type="ECO:0000313" key="20">
    <source>
        <dbReference type="EMBL" id="OGF99279.1"/>
    </source>
</evidence>
<evidence type="ECO:0000256" key="17">
    <source>
        <dbReference type="PIRSR" id="PIRSR600829-3"/>
    </source>
</evidence>
<comment type="similarity">
    <text evidence="2">Belongs to the bacterial diacylglycerol kinase family.</text>
</comment>
<organism evidence="20 21">
    <name type="scientific">Candidatus Gottesmanbacteria bacterium RBG_13_37_7</name>
    <dbReference type="NCBI Taxonomy" id="1798369"/>
    <lineage>
        <taxon>Bacteria</taxon>
        <taxon>Candidatus Gottesmaniibacteriota</taxon>
    </lineage>
</organism>
<protein>
    <recommendedName>
        <fullName evidence="22">Diacylglycerol kinase</fullName>
    </recommendedName>
</protein>
<evidence type="ECO:0000256" key="7">
    <source>
        <dbReference type="ARBA" id="ARBA00022741"/>
    </source>
</evidence>
<keyword evidence="5" id="KW-0808">Transferase</keyword>
<accession>A0A1F5YGK5</accession>
<dbReference type="PANTHER" id="PTHR34299:SF1">
    <property type="entry name" value="DIACYLGLYCEROL KINASE"/>
    <property type="match status" value="1"/>
</dbReference>
<evidence type="ECO:0000256" key="1">
    <source>
        <dbReference type="ARBA" id="ARBA00004651"/>
    </source>
</evidence>
<dbReference type="InterPro" id="IPR033717">
    <property type="entry name" value="UDPK"/>
</dbReference>
<dbReference type="GO" id="GO:0016301">
    <property type="term" value="F:kinase activity"/>
    <property type="evidence" value="ECO:0007669"/>
    <property type="project" value="UniProtKB-KW"/>
</dbReference>
<feature type="active site" description="Proton acceptor" evidence="15">
    <location>
        <position position="67"/>
    </location>
</feature>
<feature type="binding site" evidence="18">
    <location>
        <position position="74"/>
    </location>
    <ligand>
        <name>a divalent metal cation</name>
        <dbReference type="ChEBI" id="CHEBI:60240"/>
    </ligand>
</feature>
<feature type="binding site" evidence="16">
    <location>
        <position position="67"/>
    </location>
    <ligand>
        <name>substrate</name>
    </ligand>
</feature>
<evidence type="ECO:0000313" key="21">
    <source>
        <dbReference type="Proteomes" id="UP000178230"/>
    </source>
</evidence>
<keyword evidence="18" id="KW-0460">Magnesium</keyword>
<proteinExistence type="inferred from homology"/>
<keyword evidence="9 17" id="KW-0067">ATP-binding</keyword>
<keyword evidence="13" id="KW-0594">Phospholipid biosynthesis</keyword>
<dbReference type="InterPro" id="IPR000829">
    <property type="entry name" value="DAGK"/>
</dbReference>
<feature type="transmembrane region" description="Helical" evidence="19">
    <location>
        <begin position="54"/>
        <end position="73"/>
    </location>
</feature>
<dbReference type="AlphaFoldDB" id="A0A1F5YGK5"/>